<evidence type="ECO:0000256" key="3">
    <source>
        <dbReference type="ARBA" id="ARBA00022989"/>
    </source>
</evidence>
<dbReference type="Proteomes" id="UP000031338">
    <property type="component" value="Unassembled WGS sequence"/>
</dbReference>
<evidence type="ECO:0000256" key="2">
    <source>
        <dbReference type="ARBA" id="ARBA00022692"/>
    </source>
</evidence>
<dbReference type="PROSITE" id="PS50929">
    <property type="entry name" value="ABC_TM1F"/>
    <property type="match status" value="1"/>
</dbReference>
<organism evidence="7 8">
    <name type="scientific">Novosphingobium subterraneum</name>
    <dbReference type="NCBI Taxonomy" id="48936"/>
    <lineage>
        <taxon>Bacteria</taxon>
        <taxon>Pseudomonadati</taxon>
        <taxon>Pseudomonadota</taxon>
        <taxon>Alphaproteobacteria</taxon>
        <taxon>Sphingomonadales</taxon>
        <taxon>Sphingomonadaceae</taxon>
        <taxon>Novosphingobium</taxon>
    </lineage>
</organism>
<feature type="transmembrane region" description="Helical" evidence="5">
    <location>
        <begin position="75"/>
        <end position="95"/>
    </location>
</feature>
<keyword evidence="8" id="KW-1185">Reference proteome</keyword>
<evidence type="ECO:0000256" key="1">
    <source>
        <dbReference type="ARBA" id="ARBA00004651"/>
    </source>
</evidence>
<feature type="transmembrane region" description="Helical" evidence="5">
    <location>
        <begin position="149"/>
        <end position="170"/>
    </location>
</feature>
<keyword evidence="3 5" id="KW-1133">Transmembrane helix</keyword>
<feature type="domain" description="ABC transmembrane type-1" evidence="6">
    <location>
        <begin position="40"/>
        <end position="320"/>
    </location>
</feature>
<dbReference type="Gene3D" id="3.40.50.300">
    <property type="entry name" value="P-loop containing nucleotide triphosphate hydrolases"/>
    <property type="match status" value="1"/>
</dbReference>
<dbReference type="SUPFAM" id="SSF90123">
    <property type="entry name" value="ABC transporter transmembrane region"/>
    <property type="match status" value="1"/>
</dbReference>
<dbReference type="InterPro" id="IPR027417">
    <property type="entry name" value="P-loop_NTPase"/>
</dbReference>
<dbReference type="Gene3D" id="1.20.1560.10">
    <property type="entry name" value="ABC transporter type 1, transmembrane domain"/>
    <property type="match status" value="1"/>
</dbReference>
<keyword evidence="2 5" id="KW-0812">Transmembrane</keyword>
<feature type="transmembrane region" description="Helical" evidence="5">
    <location>
        <begin position="36"/>
        <end position="63"/>
    </location>
</feature>
<dbReference type="STRING" id="48936.NJ75_02356"/>
<dbReference type="InterPro" id="IPR039421">
    <property type="entry name" value="Type_1_exporter"/>
</dbReference>
<dbReference type="AlphaFoldDB" id="A0A0B9A9T6"/>
<gene>
    <name evidence="7" type="primary">hlyB</name>
    <name evidence="7" type="ORF">NJ75_02356</name>
</gene>
<dbReference type="GO" id="GO:0005524">
    <property type="term" value="F:ATP binding"/>
    <property type="evidence" value="ECO:0007669"/>
    <property type="project" value="InterPro"/>
</dbReference>
<dbReference type="PANTHER" id="PTHR43394">
    <property type="entry name" value="ATP-DEPENDENT PERMEASE MDL1, MITOCHONDRIAL"/>
    <property type="match status" value="1"/>
</dbReference>
<proteinExistence type="predicted"/>
<dbReference type="InterPro" id="IPR036640">
    <property type="entry name" value="ABC1_TM_sf"/>
</dbReference>
<comment type="subcellular location">
    <subcellularLocation>
        <location evidence="1">Cell membrane</location>
        <topology evidence="1">Multi-pass membrane protein</topology>
    </subcellularLocation>
</comment>
<evidence type="ECO:0000256" key="5">
    <source>
        <dbReference type="SAM" id="Phobius"/>
    </source>
</evidence>
<accession>A0A0B9A9T6</accession>
<dbReference type="Pfam" id="PF00664">
    <property type="entry name" value="ABC_membrane"/>
    <property type="match status" value="1"/>
</dbReference>
<evidence type="ECO:0000313" key="8">
    <source>
        <dbReference type="Proteomes" id="UP000031338"/>
    </source>
</evidence>
<dbReference type="PANTHER" id="PTHR43394:SF4">
    <property type="entry name" value="TOXIN SECRETION ABC TRANSPORTER ATP-BINDING PROTEIN"/>
    <property type="match status" value="1"/>
</dbReference>
<dbReference type="EMBL" id="JRVC01000010">
    <property type="protein sequence ID" value="KHS46095.1"/>
    <property type="molecule type" value="Genomic_DNA"/>
</dbReference>
<dbReference type="RefSeq" id="WP_052242388.1">
    <property type="nucleotide sequence ID" value="NZ_JRVC01000010.1"/>
</dbReference>
<comment type="caution">
    <text evidence="7">The sequence shown here is derived from an EMBL/GenBank/DDBJ whole genome shotgun (WGS) entry which is preliminary data.</text>
</comment>
<feature type="transmembrane region" description="Helical" evidence="5">
    <location>
        <begin position="176"/>
        <end position="196"/>
    </location>
</feature>
<feature type="transmembrane region" description="Helical" evidence="5">
    <location>
        <begin position="262"/>
        <end position="285"/>
    </location>
</feature>
<evidence type="ECO:0000259" key="6">
    <source>
        <dbReference type="PROSITE" id="PS50929"/>
    </source>
</evidence>
<name>A0A0B9A9T6_9SPHN</name>
<sequence>MAAPQTDASAQAEHHPVPTFRDFFRWAGPVLGPDTAFFRLALLFGAAISLLSLATPISVQLLINSVANTAMPAPLLTLAAILFVLLLIWGVLSAFRVHLLAKFERRFFARLVAEITLRAVHAQNPFFVDSRRGDLFNRFFDMGIVQKSLTSLLIGGFTIVLQSFVGLVVTSFYHPFFLAFNVVLVLIVLVIWRIWANSSIASAVAKSHAKHATAHWLGTVGGSNGVYKSSRHMAYAIRRSEEMTAGYVAAHRHHFRYTFGQTIALLLLYALSSAGLLAMGGWLILQGELSIGQLVAAELILSGVFYGIAQLGTYLEVLYELSASLEELHLFWEVPQEASPKDNAACPPDGAIRLRQVHHGDHLLDFSVPSGAQVGVLAAPGVERTLATLLKRLEVPRSGIVAVGGADLATLDMYRLRSDVIVLDRPTIVEMSVREYLGLGDPTRPEAQIDALEIVGLARRVGSLPGGLDALLSSSGYPLTVGETMALKLAGALVARPRVLMLSPLYDMLPPARLERALAALRPHGTTILQFTNRPEGLKRDSWLWLGPDRQAEGLTVDDVMHFAHTALGAGGEG</sequence>
<dbReference type="GO" id="GO:0005886">
    <property type="term" value="C:plasma membrane"/>
    <property type="evidence" value="ECO:0007669"/>
    <property type="project" value="UniProtKB-SubCell"/>
</dbReference>
<dbReference type="GO" id="GO:0015421">
    <property type="term" value="F:ABC-type oligopeptide transporter activity"/>
    <property type="evidence" value="ECO:0007669"/>
    <property type="project" value="TreeGrafter"/>
</dbReference>
<keyword evidence="4 5" id="KW-0472">Membrane</keyword>
<dbReference type="InterPro" id="IPR011527">
    <property type="entry name" value="ABC1_TM_dom"/>
</dbReference>
<dbReference type="SUPFAM" id="SSF52540">
    <property type="entry name" value="P-loop containing nucleoside triphosphate hydrolases"/>
    <property type="match status" value="1"/>
</dbReference>
<evidence type="ECO:0000256" key="4">
    <source>
        <dbReference type="ARBA" id="ARBA00023136"/>
    </source>
</evidence>
<evidence type="ECO:0000313" key="7">
    <source>
        <dbReference type="EMBL" id="KHS46095.1"/>
    </source>
</evidence>
<protein>
    <submittedName>
        <fullName evidence="7">Hemolysin secretion protein HlyB</fullName>
    </submittedName>
</protein>
<dbReference type="PATRIC" id="fig|48936.3.peg.2368"/>
<reference evidence="7 8" key="1">
    <citation type="submission" date="2014-10" db="EMBL/GenBank/DDBJ databases">
        <title>Draft genome sequence of Novosphingobium subterraneum DSM 12447.</title>
        <authorList>
            <person name="Gan H.M."/>
            <person name="Gan H.Y."/>
            <person name="Savka M.A."/>
        </authorList>
    </citation>
    <scope>NUCLEOTIDE SEQUENCE [LARGE SCALE GENOMIC DNA]</scope>
    <source>
        <strain evidence="7 8">DSM 12447</strain>
    </source>
</reference>